<keyword evidence="6" id="KW-1185">Reference proteome</keyword>
<keyword evidence="1" id="KW-0805">Transcription regulation</keyword>
<dbReference type="InterPro" id="IPR018060">
    <property type="entry name" value="HTH_AraC"/>
</dbReference>
<dbReference type="InterPro" id="IPR018062">
    <property type="entry name" value="HTH_AraC-typ_CS"/>
</dbReference>
<keyword evidence="2" id="KW-0238">DNA-binding</keyword>
<dbReference type="AlphaFoldDB" id="A0A7S8C166"/>
<dbReference type="SUPFAM" id="SSF46689">
    <property type="entry name" value="Homeodomain-like"/>
    <property type="match status" value="2"/>
</dbReference>
<organism evidence="5 6">
    <name type="scientific">Kaustia mangrovi</name>
    <dbReference type="NCBI Taxonomy" id="2593653"/>
    <lineage>
        <taxon>Bacteria</taxon>
        <taxon>Pseudomonadati</taxon>
        <taxon>Pseudomonadota</taxon>
        <taxon>Alphaproteobacteria</taxon>
        <taxon>Hyphomicrobiales</taxon>
        <taxon>Parvibaculaceae</taxon>
        <taxon>Kaustia</taxon>
    </lineage>
</organism>
<dbReference type="GO" id="GO:0043565">
    <property type="term" value="F:sequence-specific DNA binding"/>
    <property type="evidence" value="ECO:0007669"/>
    <property type="project" value="InterPro"/>
</dbReference>
<gene>
    <name evidence="5" type="ORF">HW532_01250</name>
</gene>
<dbReference type="Gene3D" id="1.10.10.60">
    <property type="entry name" value="Homeodomain-like"/>
    <property type="match status" value="2"/>
</dbReference>
<protein>
    <submittedName>
        <fullName evidence="5">AraC family transcriptional regulator</fullName>
    </submittedName>
</protein>
<dbReference type="Pfam" id="PF12852">
    <property type="entry name" value="Cupin_6"/>
    <property type="match status" value="1"/>
</dbReference>
<dbReference type="InterPro" id="IPR009057">
    <property type="entry name" value="Homeodomain-like_sf"/>
</dbReference>
<evidence type="ECO:0000259" key="4">
    <source>
        <dbReference type="PROSITE" id="PS01124"/>
    </source>
</evidence>
<dbReference type="SMART" id="SM00342">
    <property type="entry name" value="HTH_ARAC"/>
    <property type="match status" value="1"/>
</dbReference>
<dbReference type="PROSITE" id="PS01124">
    <property type="entry name" value="HTH_ARAC_FAMILY_2"/>
    <property type="match status" value="1"/>
</dbReference>
<sequence length="305" mass="32596">MDVLTEICAALRLKASLYFRAELHGPFAIRLPQERHHIRFHCLLEGDCLVTVPGAPPERLEKGDLTLVPDGTAQTLSSVVDAGPLVDLADVLAANPPRDGVLAAGSGSPRTSILCGFLAFDELLRHPVFAGLPAVMVLKSGAPPFAAALRLLGEEAALSGPGATMALHKIVEILLMQALRDAAGAGGDSRGFVAALRDARLGRGLVAIHAEPHRPWTIDTLSGLAGMSRSSFSDRFTTKVGMSPHAYLTRWRMIRAREMLAEAELDMTAIAERCGYGSVPAFTRRFKETFGMAPGAWRRQAIAGT</sequence>
<dbReference type="PANTHER" id="PTHR46796">
    <property type="entry name" value="HTH-TYPE TRANSCRIPTIONAL ACTIVATOR RHAS-RELATED"/>
    <property type="match status" value="1"/>
</dbReference>
<accession>A0A7S8C166</accession>
<name>A0A7S8C166_9HYPH</name>
<evidence type="ECO:0000256" key="3">
    <source>
        <dbReference type="ARBA" id="ARBA00023163"/>
    </source>
</evidence>
<dbReference type="Pfam" id="PF12833">
    <property type="entry name" value="HTH_18"/>
    <property type="match status" value="1"/>
</dbReference>
<evidence type="ECO:0000256" key="2">
    <source>
        <dbReference type="ARBA" id="ARBA00023125"/>
    </source>
</evidence>
<dbReference type="GO" id="GO:0003700">
    <property type="term" value="F:DNA-binding transcription factor activity"/>
    <property type="evidence" value="ECO:0007669"/>
    <property type="project" value="InterPro"/>
</dbReference>
<evidence type="ECO:0000256" key="1">
    <source>
        <dbReference type="ARBA" id="ARBA00023015"/>
    </source>
</evidence>
<dbReference type="InterPro" id="IPR050204">
    <property type="entry name" value="AraC_XylS_family_regulators"/>
</dbReference>
<feature type="domain" description="HTH araC/xylS-type" evidence="4">
    <location>
        <begin position="202"/>
        <end position="300"/>
    </location>
</feature>
<evidence type="ECO:0000313" key="5">
    <source>
        <dbReference type="EMBL" id="QPC41478.1"/>
    </source>
</evidence>
<dbReference type="PROSITE" id="PS00041">
    <property type="entry name" value="HTH_ARAC_FAMILY_1"/>
    <property type="match status" value="1"/>
</dbReference>
<reference evidence="5 6" key="1">
    <citation type="submission" date="2020-06" db="EMBL/GenBank/DDBJ databases">
        <title>Genome sequence of 2 isolates from Red Sea Mangroves.</title>
        <authorList>
            <person name="Sefrji F."/>
            <person name="Michoud G."/>
            <person name="Merlino G."/>
            <person name="Daffonchio D."/>
        </authorList>
    </citation>
    <scope>NUCLEOTIDE SEQUENCE [LARGE SCALE GENOMIC DNA]</scope>
    <source>
        <strain evidence="5 6">R1DC25</strain>
    </source>
</reference>
<dbReference type="KEGG" id="kmn:HW532_01250"/>
<evidence type="ECO:0000313" key="6">
    <source>
        <dbReference type="Proteomes" id="UP000593594"/>
    </source>
</evidence>
<dbReference type="InterPro" id="IPR032783">
    <property type="entry name" value="AraC_lig"/>
</dbReference>
<dbReference type="EMBL" id="CP058214">
    <property type="protein sequence ID" value="QPC41478.1"/>
    <property type="molecule type" value="Genomic_DNA"/>
</dbReference>
<dbReference type="Proteomes" id="UP000593594">
    <property type="component" value="Chromosome"/>
</dbReference>
<proteinExistence type="predicted"/>
<dbReference type="PANTHER" id="PTHR46796:SF7">
    <property type="entry name" value="ARAC FAMILY TRANSCRIPTIONAL REGULATOR"/>
    <property type="match status" value="1"/>
</dbReference>
<dbReference type="RefSeq" id="WP_213162696.1">
    <property type="nucleotide sequence ID" value="NZ_CP058214.1"/>
</dbReference>
<keyword evidence="3" id="KW-0804">Transcription</keyword>